<evidence type="ECO:0000256" key="1">
    <source>
        <dbReference type="SAM" id="MobiDB-lite"/>
    </source>
</evidence>
<evidence type="ECO:0000313" key="4">
    <source>
        <dbReference type="Proteomes" id="UP000523079"/>
    </source>
</evidence>
<proteinExistence type="predicted"/>
<dbReference type="PANTHER" id="PTHR33164">
    <property type="entry name" value="TRANSCRIPTIONAL REGULATOR, MARR FAMILY"/>
    <property type="match status" value="1"/>
</dbReference>
<evidence type="ECO:0000313" key="3">
    <source>
        <dbReference type="EMBL" id="MBA8795094.1"/>
    </source>
</evidence>
<feature type="region of interest" description="Disordered" evidence="1">
    <location>
        <begin position="149"/>
        <end position="181"/>
    </location>
</feature>
<dbReference type="SMART" id="SM00347">
    <property type="entry name" value="HTH_MARR"/>
    <property type="match status" value="1"/>
</dbReference>
<dbReference type="SUPFAM" id="SSF46785">
    <property type="entry name" value="Winged helix' DNA-binding domain"/>
    <property type="match status" value="1"/>
</dbReference>
<accession>A0A7W3ITS7</accession>
<dbReference type="InterPro" id="IPR036390">
    <property type="entry name" value="WH_DNA-bd_sf"/>
</dbReference>
<protein>
    <submittedName>
        <fullName evidence="3">DNA-binding MarR family transcriptional regulator</fullName>
    </submittedName>
</protein>
<reference evidence="3 4" key="1">
    <citation type="submission" date="2020-07" db="EMBL/GenBank/DDBJ databases">
        <title>Sequencing the genomes of 1000 actinobacteria strains.</title>
        <authorList>
            <person name="Klenk H.-P."/>
        </authorList>
    </citation>
    <scope>NUCLEOTIDE SEQUENCE [LARGE SCALE GENOMIC DNA]</scope>
    <source>
        <strain evidence="3 4">DSM 100723</strain>
    </source>
</reference>
<dbReference type="AlphaFoldDB" id="A0A7W3ITS7"/>
<keyword evidence="3" id="KW-0238">DNA-binding</keyword>
<dbReference type="GO" id="GO:0003677">
    <property type="term" value="F:DNA binding"/>
    <property type="evidence" value="ECO:0007669"/>
    <property type="project" value="UniProtKB-KW"/>
</dbReference>
<dbReference type="InterPro" id="IPR039422">
    <property type="entry name" value="MarR/SlyA-like"/>
</dbReference>
<dbReference type="Proteomes" id="UP000523079">
    <property type="component" value="Unassembled WGS sequence"/>
</dbReference>
<dbReference type="Pfam" id="PF01047">
    <property type="entry name" value="MarR"/>
    <property type="match status" value="1"/>
</dbReference>
<comment type="caution">
    <text evidence="3">The sequence shown here is derived from an EMBL/GenBank/DDBJ whole genome shotgun (WGS) entry which is preliminary data.</text>
</comment>
<dbReference type="EMBL" id="JACGWT010000004">
    <property type="protein sequence ID" value="MBA8795094.1"/>
    <property type="molecule type" value="Genomic_DNA"/>
</dbReference>
<keyword evidence="4" id="KW-1185">Reference proteome</keyword>
<feature type="domain" description="HTH marR-type" evidence="2">
    <location>
        <begin position="4"/>
        <end position="137"/>
    </location>
</feature>
<organism evidence="3 4">
    <name type="scientific">Microlunatus kandeliicorticis</name>
    <dbReference type="NCBI Taxonomy" id="1759536"/>
    <lineage>
        <taxon>Bacteria</taxon>
        <taxon>Bacillati</taxon>
        <taxon>Actinomycetota</taxon>
        <taxon>Actinomycetes</taxon>
        <taxon>Propionibacteriales</taxon>
        <taxon>Propionibacteriaceae</taxon>
        <taxon>Microlunatus</taxon>
    </lineage>
</organism>
<gene>
    <name evidence="3" type="ORF">FHX74_002722</name>
</gene>
<dbReference type="PRINTS" id="PR00598">
    <property type="entry name" value="HTHMARR"/>
</dbReference>
<dbReference type="InterPro" id="IPR036388">
    <property type="entry name" value="WH-like_DNA-bd_sf"/>
</dbReference>
<dbReference type="Gene3D" id="1.10.10.10">
    <property type="entry name" value="Winged helix-like DNA-binding domain superfamily/Winged helix DNA-binding domain"/>
    <property type="match status" value="1"/>
</dbReference>
<dbReference type="GO" id="GO:0006950">
    <property type="term" value="P:response to stress"/>
    <property type="evidence" value="ECO:0007669"/>
    <property type="project" value="TreeGrafter"/>
</dbReference>
<dbReference type="PANTHER" id="PTHR33164:SF43">
    <property type="entry name" value="HTH-TYPE TRANSCRIPTIONAL REPRESSOR YETL"/>
    <property type="match status" value="1"/>
</dbReference>
<evidence type="ECO:0000259" key="2">
    <source>
        <dbReference type="PROSITE" id="PS50995"/>
    </source>
</evidence>
<name>A0A7W3ITS7_9ACTN</name>
<dbReference type="InterPro" id="IPR000835">
    <property type="entry name" value="HTH_MarR-typ"/>
</dbReference>
<dbReference type="RefSeq" id="WP_182560695.1">
    <property type="nucleotide sequence ID" value="NZ_JACGWT010000004.1"/>
</dbReference>
<dbReference type="PROSITE" id="PS50995">
    <property type="entry name" value="HTH_MARR_2"/>
    <property type="match status" value="1"/>
</dbReference>
<sequence length="181" mass="19097">MLTEPRAAELLGALSSLIRTGRVVSQRSHGTSASGTQFGVLKLVSEQAIRLGDIATALMVAPSVASRAVSALETEGLVQRHPDPADARACLIGLTDLGRQRLRERHSFSLTQLREVLADWDDDEAALAVALFRRLEGGVGEFVSRLAGQPVVGRPDDPGGTDAALTPTSTAGLPQMEHQPA</sequence>
<dbReference type="GO" id="GO:0003700">
    <property type="term" value="F:DNA-binding transcription factor activity"/>
    <property type="evidence" value="ECO:0007669"/>
    <property type="project" value="InterPro"/>
</dbReference>